<dbReference type="RefSeq" id="WP_146236199.1">
    <property type="nucleotide sequence ID" value="NZ_CP054614.1"/>
</dbReference>
<keyword evidence="2" id="KW-1185">Reference proteome</keyword>
<evidence type="ECO:0000313" key="1">
    <source>
        <dbReference type="EMBL" id="QKS58612.1"/>
    </source>
</evidence>
<proteinExistence type="predicted"/>
<accession>A0ABX6Q9C6</accession>
<organism evidence="1 2">
    <name type="scientific">Paenibacillus barcinonensis</name>
    <dbReference type="NCBI Taxonomy" id="198119"/>
    <lineage>
        <taxon>Bacteria</taxon>
        <taxon>Bacillati</taxon>
        <taxon>Bacillota</taxon>
        <taxon>Bacilli</taxon>
        <taxon>Bacillales</taxon>
        <taxon>Paenibacillaceae</taxon>
        <taxon>Paenibacillus</taxon>
    </lineage>
</organism>
<sequence>MLDSKSTRICIGFSGAASASQDMVSITPSQNTIQFMNELAQREDIPSQVSFGTIQNSTDNDLIETAEFKNSATGSSEIKISPFPNVPNGSYIDAKSSTKATSILYSVSAETSIFYSYNGFTDFVNERYGDRSVGLSSTYSIAGMYTDKSGAYRTVGTHSVAFGTQIYYAGTMDTKRK</sequence>
<gene>
    <name evidence="1" type="ORF">HUB98_21880</name>
</gene>
<name>A0ABX6Q9C6_PAEBA</name>
<evidence type="ECO:0000313" key="2">
    <source>
        <dbReference type="Proteomes" id="UP000509327"/>
    </source>
</evidence>
<dbReference type="Proteomes" id="UP000509327">
    <property type="component" value="Chromosome"/>
</dbReference>
<protein>
    <submittedName>
        <fullName evidence="1">Uncharacterized protein</fullName>
    </submittedName>
</protein>
<dbReference type="EMBL" id="CP054614">
    <property type="protein sequence ID" value="QKS58612.1"/>
    <property type="molecule type" value="Genomic_DNA"/>
</dbReference>
<reference evidence="1 2" key="1">
    <citation type="submission" date="2020-06" db="EMBL/GenBank/DDBJ databases">
        <title>Complete genome of Paenibacillus barcinonensis KACC11450.</title>
        <authorList>
            <person name="Kim M."/>
            <person name="Park Y.-J."/>
            <person name="Shin J.-H."/>
        </authorList>
    </citation>
    <scope>NUCLEOTIDE SEQUENCE [LARGE SCALE GENOMIC DNA]</scope>
    <source>
        <strain evidence="1 2">KACC11450</strain>
    </source>
</reference>